<accession>A0ACC2GFF6</accession>
<comment type="caution">
    <text evidence="1">The sequence shown here is derived from an EMBL/GenBank/DDBJ whole genome shotgun (WGS) entry which is preliminary data.</text>
</comment>
<evidence type="ECO:0000313" key="1">
    <source>
        <dbReference type="EMBL" id="KAJ8002474.1"/>
    </source>
</evidence>
<reference evidence="1" key="1">
    <citation type="submission" date="2021-05" db="EMBL/GenBank/DDBJ databases">
        <authorList>
            <person name="Pan Q."/>
            <person name="Jouanno E."/>
            <person name="Zahm M."/>
            <person name="Klopp C."/>
            <person name="Cabau C."/>
            <person name="Louis A."/>
            <person name="Berthelot C."/>
            <person name="Parey E."/>
            <person name="Roest Crollius H."/>
            <person name="Montfort J."/>
            <person name="Robinson-Rechavi M."/>
            <person name="Bouchez O."/>
            <person name="Lampietro C."/>
            <person name="Lopez Roques C."/>
            <person name="Donnadieu C."/>
            <person name="Postlethwait J."/>
            <person name="Bobe J."/>
            <person name="Dillon D."/>
            <person name="Chandos A."/>
            <person name="von Hippel F."/>
            <person name="Guiguen Y."/>
        </authorList>
    </citation>
    <scope>NUCLEOTIDE SEQUENCE</scope>
    <source>
        <strain evidence="1">YG-Jan2019</strain>
    </source>
</reference>
<organism evidence="1 2">
    <name type="scientific">Dallia pectoralis</name>
    <name type="common">Alaska blackfish</name>
    <dbReference type="NCBI Taxonomy" id="75939"/>
    <lineage>
        <taxon>Eukaryota</taxon>
        <taxon>Metazoa</taxon>
        <taxon>Chordata</taxon>
        <taxon>Craniata</taxon>
        <taxon>Vertebrata</taxon>
        <taxon>Euteleostomi</taxon>
        <taxon>Actinopterygii</taxon>
        <taxon>Neopterygii</taxon>
        <taxon>Teleostei</taxon>
        <taxon>Protacanthopterygii</taxon>
        <taxon>Esociformes</taxon>
        <taxon>Umbridae</taxon>
        <taxon>Dallia</taxon>
    </lineage>
</organism>
<name>A0ACC2GFF6_DALPE</name>
<gene>
    <name evidence="1" type="ORF">DPEC_G00159290</name>
</gene>
<protein>
    <submittedName>
        <fullName evidence="1">Uncharacterized protein</fullName>
    </submittedName>
</protein>
<dbReference type="Proteomes" id="UP001157502">
    <property type="component" value="Chromosome 13"/>
</dbReference>
<evidence type="ECO:0000313" key="2">
    <source>
        <dbReference type="Proteomes" id="UP001157502"/>
    </source>
</evidence>
<proteinExistence type="predicted"/>
<dbReference type="EMBL" id="CM055740">
    <property type="protein sequence ID" value="KAJ8002474.1"/>
    <property type="molecule type" value="Genomic_DNA"/>
</dbReference>
<keyword evidence="2" id="KW-1185">Reference proteome</keyword>
<sequence length="90" mass="10186">MASVVDLVSWSNSGRTGRPNGFLDNTTPTSTPPPTGPLMVQPHTLIEEQSNMTSLIKHPIMPEMTEWVLLYFSKEKNLMFFLLEDTTKFN</sequence>